<dbReference type="InterPro" id="IPR050140">
    <property type="entry name" value="SRY-related_HMG-box_TF-like"/>
</dbReference>
<dbReference type="Pfam" id="PF00505">
    <property type="entry name" value="HMG_box"/>
    <property type="match status" value="1"/>
</dbReference>
<dbReference type="GO" id="GO:0000978">
    <property type="term" value="F:RNA polymerase II cis-regulatory region sequence-specific DNA binding"/>
    <property type="evidence" value="ECO:0007669"/>
    <property type="project" value="TreeGrafter"/>
</dbReference>
<evidence type="ECO:0000259" key="4">
    <source>
        <dbReference type="PROSITE" id="PS50118"/>
    </source>
</evidence>
<accession>A0A397JFA7</accession>
<dbReference type="OrthoDB" id="6247875at2759"/>
<name>A0A397JFA7_9GLOM</name>
<dbReference type="CDD" id="cd01389">
    <property type="entry name" value="HMG-box_ROX1-like"/>
    <property type="match status" value="1"/>
</dbReference>
<dbReference type="GO" id="GO:0001228">
    <property type="term" value="F:DNA-binding transcription activator activity, RNA polymerase II-specific"/>
    <property type="evidence" value="ECO:0007669"/>
    <property type="project" value="TreeGrafter"/>
</dbReference>
<dbReference type="Proteomes" id="UP000266861">
    <property type="component" value="Unassembled WGS sequence"/>
</dbReference>
<dbReference type="InterPro" id="IPR036910">
    <property type="entry name" value="HMG_box_dom_sf"/>
</dbReference>
<dbReference type="InterPro" id="IPR009071">
    <property type="entry name" value="HMG_box_dom"/>
</dbReference>
<dbReference type="GO" id="GO:0030154">
    <property type="term" value="P:cell differentiation"/>
    <property type="evidence" value="ECO:0007669"/>
    <property type="project" value="TreeGrafter"/>
</dbReference>
<evidence type="ECO:0000313" key="6">
    <source>
        <dbReference type="Proteomes" id="UP000266861"/>
    </source>
</evidence>
<evidence type="ECO:0000256" key="3">
    <source>
        <dbReference type="PROSITE-ProRule" id="PRU00267"/>
    </source>
</evidence>
<dbReference type="Gene3D" id="1.10.30.10">
    <property type="entry name" value="High mobility group box domain"/>
    <property type="match status" value="1"/>
</dbReference>
<keyword evidence="6" id="KW-1185">Reference proteome</keyword>
<comment type="caution">
    <text evidence="5">The sequence shown here is derived from an EMBL/GenBank/DDBJ whole genome shotgun (WGS) entry which is preliminary data.</text>
</comment>
<dbReference type="SUPFAM" id="SSF52047">
    <property type="entry name" value="RNI-like"/>
    <property type="match status" value="1"/>
</dbReference>
<dbReference type="SMART" id="SM00398">
    <property type="entry name" value="HMG"/>
    <property type="match status" value="1"/>
</dbReference>
<evidence type="ECO:0000313" key="5">
    <source>
        <dbReference type="EMBL" id="RHZ85842.1"/>
    </source>
</evidence>
<feature type="DNA-binding region" description="HMG box" evidence="3">
    <location>
        <begin position="104"/>
        <end position="172"/>
    </location>
</feature>
<dbReference type="GO" id="GO:0005634">
    <property type="term" value="C:nucleus"/>
    <property type="evidence" value="ECO:0007669"/>
    <property type="project" value="UniProtKB-UniRule"/>
</dbReference>
<evidence type="ECO:0000256" key="2">
    <source>
        <dbReference type="ARBA" id="ARBA00023163"/>
    </source>
</evidence>
<proteinExistence type="predicted"/>
<dbReference type="AlphaFoldDB" id="A0A397JFA7"/>
<dbReference type="SUPFAM" id="SSF47095">
    <property type="entry name" value="HMG-box"/>
    <property type="match status" value="1"/>
</dbReference>
<reference evidence="5 6" key="1">
    <citation type="submission" date="2018-08" db="EMBL/GenBank/DDBJ databases">
        <title>Genome and evolution of the arbuscular mycorrhizal fungus Diversispora epigaea (formerly Glomus versiforme) and its bacterial endosymbionts.</title>
        <authorList>
            <person name="Sun X."/>
            <person name="Fei Z."/>
            <person name="Harrison M."/>
        </authorList>
    </citation>
    <scope>NUCLEOTIDE SEQUENCE [LARGE SCALE GENOMIC DNA]</scope>
    <source>
        <strain evidence="5 6">IT104</strain>
    </source>
</reference>
<dbReference type="PANTHER" id="PTHR10270">
    <property type="entry name" value="SOX TRANSCRIPTION FACTOR"/>
    <property type="match status" value="1"/>
</dbReference>
<protein>
    <recommendedName>
        <fullName evidence="4">HMG box domain-containing protein</fullName>
    </recommendedName>
</protein>
<feature type="domain" description="HMG box" evidence="4">
    <location>
        <begin position="104"/>
        <end position="172"/>
    </location>
</feature>
<keyword evidence="1 3" id="KW-0238">DNA-binding</keyword>
<organism evidence="5 6">
    <name type="scientific">Diversispora epigaea</name>
    <dbReference type="NCBI Taxonomy" id="1348612"/>
    <lineage>
        <taxon>Eukaryota</taxon>
        <taxon>Fungi</taxon>
        <taxon>Fungi incertae sedis</taxon>
        <taxon>Mucoromycota</taxon>
        <taxon>Glomeromycotina</taxon>
        <taxon>Glomeromycetes</taxon>
        <taxon>Diversisporales</taxon>
        <taxon>Diversisporaceae</taxon>
        <taxon>Diversispora</taxon>
    </lineage>
</organism>
<dbReference type="PROSITE" id="PS50118">
    <property type="entry name" value="HMG_BOX_2"/>
    <property type="match status" value="1"/>
</dbReference>
<keyword evidence="3" id="KW-0539">Nucleus</keyword>
<dbReference type="STRING" id="1348612.A0A397JFA7"/>
<gene>
    <name evidence="5" type="ORF">Glove_59g103</name>
</gene>
<evidence type="ECO:0000256" key="1">
    <source>
        <dbReference type="ARBA" id="ARBA00023125"/>
    </source>
</evidence>
<dbReference type="PANTHER" id="PTHR10270:SF161">
    <property type="entry name" value="SEX-DETERMINING REGION Y PROTEIN"/>
    <property type="match status" value="1"/>
</dbReference>
<sequence length="660" mass="78117">MLSPVTFHLITNLLRHSTNEEFFSTEGIIKYEVMDKHGEKKAYGISYIISLEYEPIIISHVQLKNAYPNYTPNVKLFENFHYPSLEIAKNNDKINNNPKIVKNLPRPRNSFIIYCEENAPKIKSQYNDLSNIEISQLLGVKWRNLAPKQKKNYKEKVDKVKLEHKKLYPEYKYKPRKNIKRINKKKDTDNTKKSNQINYKTIKLNQAIPKEEGIMRKNLIEDINYIKNPNHEKFTNDDENQYISNKYFSNYFLINDFEIFHEMDADSLTNYISDLNTEPTVHYLWSNPFSKIYKERIKIRIIYIYLSYLNDFEKKSIFCDFDSEGLSKIPKTTVFNYASYLEFYSNRYIDSWIDTWYYLTNRINFHLNIKIKLAIKRMLLINCKNIKYIDIFESVNYSSLLPFPCSKDDKNIDFYNIYNIENIPLSSNLSKLDIFFFSSKDSETFKQFIIKLSNKFKKILYMNILVIGDSFTQELYDSLAKLIDAQIKLKEFGLRFNNRNHLTRPHIINLHTHGNTLKQLQLFGVDFTGFSFDNLKVLKNLEILSIHVGVGSFEEEKNYCESPEFFPNLKELELFNNRGKWHPILGESVPLIKPHHYVKLSKIIEVPQLSADEKMGAYLWFSSIFDKSDDDKDEEEGDEDICILVSHKILLPHSLCDPDY</sequence>
<dbReference type="EMBL" id="PQFF01000056">
    <property type="protein sequence ID" value="RHZ85842.1"/>
    <property type="molecule type" value="Genomic_DNA"/>
</dbReference>
<keyword evidence="2" id="KW-0804">Transcription</keyword>